<accession>A0AB34JQF2</accession>
<reference evidence="2 3" key="1">
    <citation type="journal article" date="2024" name="Science">
        <title>Giant polyketide synthase enzymes in the biosynthesis of giant marine polyether toxins.</title>
        <authorList>
            <person name="Fallon T.R."/>
            <person name="Shende V.V."/>
            <person name="Wierzbicki I.H."/>
            <person name="Pendleton A.L."/>
            <person name="Watervoot N.F."/>
            <person name="Auber R.P."/>
            <person name="Gonzalez D.J."/>
            <person name="Wisecaver J.H."/>
            <person name="Moore B.S."/>
        </authorList>
    </citation>
    <scope>NUCLEOTIDE SEQUENCE [LARGE SCALE GENOMIC DNA]</scope>
    <source>
        <strain evidence="2 3">12B1</strain>
    </source>
</reference>
<feature type="compositionally biased region" description="Basic and acidic residues" evidence="1">
    <location>
        <begin position="244"/>
        <end position="271"/>
    </location>
</feature>
<gene>
    <name evidence="2" type="ORF">AB1Y20_017903</name>
</gene>
<keyword evidence="3" id="KW-1185">Reference proteome</keyword>
<dbReference type="Proteomes" id="UP001515480">
    <property type="component" value="Unassembled WGS sequence"/>
</dbReference>
<organism evidence="2 3">
    <name type="scientific">Prymnesium parvum</name>
    <name type="common">Toxic golden alga</name>
    <dbReference type="NCBI Taxonomy" id="97485"/>
    <lineage>
        <taxon>Eukaryota</taxon>
        <taxon>Haptista</taxon>
        <taxon>Haptophyta</taxon>
        <taxon>Prymnesiophyceae</taxon>
        <taxon>Prymnesiales</taxon>
        <taxon>Prymnesiaceae</taxon>
        <taxon>Prymnesium</taxon>
    </lineage>
</organism>
<feature type="region of interest" description="Disordered" evidence="1">
    <location>
        <begin position="234"/>
        <end position="315"/>
    </location>
</feature>
<sequence>MMFDMPFVRQPLAFEEAMMPSAWHPAYTSGIRSHPMNSSFCPGTRSPRTLHQSRPATHAMPSATPQHRALSRGKDPQLTLVHGNDHSYRAVLELPSSSHAHRTLEDVSAHVNKAAGILAVHGVVVSTPRVQEFVVRRRSALFATPARARVAGMAPAGAYVVGSRCEENPDWVELEDGYLPLSVLQPVDGSQPTAHRFVKEVTLPDDANLELATVSSPNDGAVFEVRVPRKRLVPSAMKKVQPARMKEPKDATKMHSESPLEPKPEGKDSTKRNSTPQPAPTAEVKGATKQKPAAQPAREDEDDQPRTKRRVQRTSEELLCKAAPVLYECEANKENIQMPMDCTEEWQAMPSGGFSLLQKSL</sequence>
<dbReference type="AlphaFoldDB" id="A0AB34JQF2"/>
<name>A0AB34JQF2_PRYPA</name>
<proteinExistence type="predicted"/>
<evidence type="ECO:0000256" key="1">
    <source>
        <dbReference type="SAM" id="MobiDB-lite"/>
    </source>
</evidence>
<evidence type="ECO:0000313" key="3">
    <source>
        <dbReference type="Proteomes" id="UP001515480"/>
    </source>
</evidence>
<evidence type="ECO:0000313" key="2">
    <source>
        <dbReference type="EMBL" id="KAL1522938.1"/>
    </source>
</evidence>
<comment type="caution">
    <text evidence="2">The sequence shown here is derived from an EMBL/GenBank/DDBJ whole genome shotgun (WGS) entry which is preliminary data.</text>
</comment>
<feature type="region of interest" description="Disordered" evidence="1">
    <location>
        <begin position="38"/>
        <end position="70"/>
    </location>
</feature>
<dbReference type="EMBL" id="JBGBPQ010000006">
    <property type="protein sequence ID" value="KAL1522938.1"/>
    <property type="molecule type" value="Genomic_DNA"/>
</dbReference>
<feature type="compositionally biased region" description="Polar residues" evidence="1">
    <location>
        <begin position="38"/>
        <end position="55"/>
    </location>
</feature>
<protein>
    <submittedName>
        <fullName evidence="2">Uncharacterized protein</fullName>
    </submittedName>
</protein>